<gene>
    <name evidence="2" type="ORF">KV203_04840</name>
</gene>
<sequence length="105" mass="11126">MNATIRRAAAGAFVAGLVGVGSVVGSGAASAVVPQGCTTTPISGTSAFSTCATDGWHRVHITCWNWWSASAGGWYERWGNPAWGQQQSWSSCDVPFTLRSWDITF</sequence>
<feature type="signal peptide" evidence="1">
    <location>
        <begin position="1"/>
        <end position="31"/>
    </location>
</feature>
<dbReference type="RefSeq" id="WP_157079730.1">
    <property type="nucleotide sequence ID" value="NZ_CBCRUZ010000004.1"/>
</dbReference>
<evidence type="ECO:0000313" key="2">
    <source>
        <dbReference type="EMBL" id="QXQ14730.1"/>
    </source>
</evidence>
<evidence type="ECO:0008006" key="4">
    <source>
        <dbReference type="Google" id="ProtNLM"/>
    </source>
</evidence>
<evidence type="ECO:0000313" key="3">
    <source>
        <dbReference type="Proteomes" id="UP000887023"/>
    </source>
</evidence>
<organism evidence="2 3">
    <name type="scientific">Skermania pinensis</name>
    <dbReference type="NCBI Taxonomy" id="39122"/>
    <lineage>
        <taxon>Bacteria</taxon>
        <taxon>Bacillati</taxon>
        <taxon>Actinomycetota</taxon>
        <taxon>Actinomycetes</taxon>
        <taxon>Mycobacteriales</taxon>
        <taxon>Gordoniaceae</taxon>
        <taxon>Skermania</taxon>
    </lineage>
</organism>
<reference evidence="2" key="1">
    <citation type="submission" date="2021-07" db="EMBL/GenBank/DDBJ databases">
        <title>Candidatus Kaistella beijingensis sp. nov. isolated from a municipal wastewater treatment plant is involved in sludge foaming.</title>
        <authorList>
            <person name="Song Y."/>
            <person name="Liu S.-J."/>
        </authorList>
    </citation>
    <scope>NUCLEOTIDE SEQUENCE</scope>
    <source>
        <strain evidence="2">DSM 43998</strain>
    </source>
</reference>
<accession>A0ABX8SE65</accession>
<dbReference type="Proteomes" id="UP000887023">
    <property type="component" value="Chromosome"/>
</dbReference>
<feature type="chain" id="PRO_5045698753" description="Secreted protein" evidence="1">
    <location>
        <begin position="32"/>
        <end position="105"/>
    </location>
</feature>
<evidence type="ECO:0000256" key="1">
    <source>
        <dbReference type="SAM" id="SignalP"/>
    </source>
</evidence>
<keyword evidence="3" id="KW-1185">Reference proteome</keyword>
<keyword evidence="1" id="KW-0732">Signal</keyword>
<proteinExistence type="predicted"/>
<protein>
    <recommendedName>
        <fullName evidence="4">Secreted protein</fullName>
    </recommendedName>
</protein>
<dbReference type="EMBL" id="CP079105">
    <property type="protein sequence ID" value="QXQ14730.1"/>
    <property type="molecule type" value="Genomic_DNA"/>
</dbReference>
<name>A0ABX8SE65_9ACTN</name>